<evidence type="ECO:0000313" key="3">
    <source>
        <dbReference type="EMBL" id="RJP72408.1"/>
    </source>
</evidence>
<dbReference type="GO" id="GO:0008270">
    <property type="term" value="F:zinc ion binding"/>
    <property type="evidence" value="ECO:0007669"/>
    <property type="project" value="UniProtKB-KW"/>
</dbReference>
<feature type="repeat" description="NHL" evidence="2">
    <location>
        <begin position="435"/>
        <end position="475"/>
    </location>
</feature>
<dbReference type="Pfam" id="PF01436">
    <property type="entry name" value="NHL"/>
    <property type="match status" value="3"/>
</dbReference>
<dbReference type="PROSITE" id="PS51125">
    <property type="entry name" value="NHL"/>
    <property type="match status" value="4"/>
</dbReference>
<name>A0A419F2A3_9BACT</name>
<protein>
    <submittedName>
        <fullName evidence="3">6-bladed beta-propeller</fullName>
    </submittedName>
</protein>
<proteinExistence type="predicted"/>
<feature type="repeat" description="NHL" evidence="2">
    <location>
        <begin position="339"/>
        <end position="381"/>
    </location>
</feature>
<evidence type="ECO:0000256" key="1">
    <source>
        <dbReference type="ARBA" id="ARBA00022737"/>
    </source>
</evidence>
<feature type="repeat" description="NHL" evidence="2">
    <location>
        <begin position="385"/>
        <end position="428"/>
    </location>
</feature>
<sequence length="835" mass="92596">MNQKPDVQSRRFVFSGTGIGRLLLAAAVFLAVSPVAAWTGDLTGSATVNYRSQEEDGETFSSTEQRIRLNWSTAFSNVDLLDLYFQFSQLEQNNPDTKELRPLIGFNLTGPEYRWLLEYREFEQENNEPGGFTQTTDTFFTTFTFEPDPDYPDLTVDFSRVSTEDDLDEPQTDFVETNWGVRTRYERGSLAVRASHRERDFDNQLTTLTTTDLQSPVGVAADLAGVIYVTDTSADRVFRFSTSGVFLGDFGGFGSGEGQFNNPLGIDVSPSFIYVVDSENDRVERFDMTGRFVSEWGSFGSGNGQFDAPYGVAVDATGVYVTDQGNDRVQKFTADGIFLFSFGAFGSGPGNFSSPSGIASNGSQVFVADTQNHRVQVFTTDGTFVTQWGTFGSGPGQFQFPTDVAIGASNRVYVMDRDNNRIQVFTANGVFLDEFGSAGSGPGEFNAPQGIAITPGDDVVVADTGNGRFQVLTNTGVFILEVGAVSGEERARSTELVSDFVNVLYSRELFTGVYASVDYDFFRSVEEDKASGDDLVSTLNNDISAQLRLQPYRWITLSSIFNVQLLDTETGDVETDRDEFTQSYTLSLQPIPRVNFAASYVLDSLDTNVGPDEDSAFTSVSLNLLPTSRISMRLGYSNQQSEQDGEKTLETDTFSATTDMRIYRGVDLNVQLSTSETQDFEADGQVDTQRIRSRLRLVPRPNITLNTTAEYNTSDSRFAGSPDISSETVLSSVDLTWAISQRLNLFLDVDYIQTDSAGTSTDRLSYLSNLVWRMNEQLTFFTGYRGGTDEEKVYSFSTQAKFPFIWDTLMSVNYEIEEGEETDRNSIFVEVTKIF</sequence>
<accession>A0A419F2A3</accession>
<dbReference type="InterPro" id="IPR011042">
    <property type="entry name" value="6-blade_b-propeller_TolB-like"/>
</dbReference>
<organism evidence="3 4">
    <name type="scientific">Candidatus Abyssobacteria bacterium SURF_17</name>
    <dbReference type="NCBI Taxonomy" id="2093361"/>
    <lineage>
        <taxon>Bacteria</taxon>
        <taxon>Pseudomonadati</taxon>
        <taxon>Candidatus Hydrogenedentota</taxon>
        <taxon>Candidatus Abyssobacteria</taxon>
    </lineage>
</organism>
<dbReference type="InterPro" id="IPR001258">
    <property type="entry name" value="NHL_repeat"/>
</dbReference>
<evidence type="ECO:0000313" key="4">
    <source>
        <dbReference type="Proteomes" id="UP000285961"/>
    </source>
</evidence>
<dbReference type="InterPro" id="IPR050952">
    <property type="entry name" value="TRIM-NHL_E3_ligases"/>
</dbReference>
<keyword evidence="1" id="KW-0677">Repeat</keyword>
<gene>
    <name evidence="3" type="ORF">C4532_06010</name>
</gene>
<evidence type="ECO:0000256" key="2">
    <source>
        <dbReference type="PROSITE-ProRule" id="PRU00504"/>
    </source>
</evidence>
<dbReference type="SUPFAM" id="SSF101898">
    <property type="entry name" value="NHL repeat"/>
    <property type="match status" value="1"/>
</dbReference>
<dbReference type="AlphaFoldDB" id="A0A419F2A3"/>
<dbReference type="Proteomes" id="UP000285961">
    <property type="component" value="Unassembled WGS sequence"/>
</dbReference>
<comment type="caution">
    <text evidence="3">The sequence shown here is derived from an EMBL/GenBank/DDBJ whole genome shotgun (WGS) entry which is preliminary data.</text>
</comment>
<feature type="repeat" description="NHL" evidence="2">
    <location>
        <begin position="297"/>
        <end position="335"/>
    </location>
</feature>
<dbReference type="Gene3D" id="2.120.10.30">
    <property type="entry name" value="TolB, C-terminal domain"/>
    <property type="match status" value="3"/>
</dbReference>
<dbReference type="EMBL" id="QZKI01000045">
    <property type="protein sequence ID" value="RJP72408.1"/>
    <property type="molecule type" value="Genomic_DNA"/>
</dbReference>
<dbReference type="PANTHER" id="PTHR24104:SF25">
    <property type="entry name" value="PROTEIN LIN-41"/>
    <property type="match status" value="1"/>
</dbReference>
<dbReference type="PANTHER" id="PTHR24104">
    <property type="entry name" value="E3 UBIQUITIN-PROTEIN LIGASE NHLRC1-RELATED"/>
    <property type="match status" value="1"/>
</dbReference>
<reference evidence="3 4" key="1">
    <citation type="journal article" date="2017" name="ISME J.">
        <title>Energy and carbon metabolisms in a deep terrestrial subsurface fluid microbial community.</title>
        <authorList>
            <person name="Momper L."/>
            <person name="Jungbluth S.P."/>
            <person name="Lee M.D."/>
            <person name="Amend J.P."/>
        </authorList>
    </citation>
    <scope>NUCLEOTIDE SEQUENCE [LARGE SCALE GENOMIC DNA]</scope>
    <source>
        <strain evidence="3">SURF_17</strain>
    </source>
</reference>